<sequence length="128" mass="14134">MNELTAQTGTIPMMSCGQEVKDNDIERLALAPLPVTNNRQPIAITKFISVNQYGLLGLRSVNAAPGLIQILLLIVLLALGFIAGFWVFGLKYFLLPILPIPVFFTLFVGAVFIYNSKILRTAPVKIFR</sequence>
<keyword evidence="1" id="KW-1133">Transmembrane helix</keyword>
<keyword evidence="1" id="KW-0472">Membrane</keyword>
<proteinExistence type="predicted"/>
<feature type="transmembrane region" description="Helical" evidence="1">
    <location>
        <begin position="93"/>
        <end position="114"/>
    </location>
</feature>
<evidence type="ECO:0000256" key="1">
    <source>
        <dbReference type="SAM" id="Phobius"/>
    </source>
</evidence>
<keyword evidence="1" id="KW-0812">Transmembrane</keyword>
<name>A0ABX6R6U7_9VIBR</name>
<dbReference type="Proteomes" id="UP000515264">
    <property type="component" value="Chromosome 2"/>
</dbReference>
<evidence type="ECO:0000313" key="3">
    <source>
        <dbReference type="Proteomes" id="UP000515264"/>
    </source>
</evidence>
<dbReference type="EMBL" id="CP046269">
    <property type="protein sequence ID" value="QMV17035.1"/>
    <property type="molecule type" value="Genomic_DNA"/>
</dbReference>
<evidence type="ECO:0000313" key="2">
    <source>
        <dbReference type="EMBL" id="QMV17035.1"/>
    </source>
</evidence>
<reference evidence="2 3" key="1">
    <citation type="journal article" date="2020" name="J. Nat. Prod.">
        <title>Genomics-Metabolomics Profiling Disclosed Marine Vibrio spartinae 3.6 as a Producer of a New Branched Side Chain Prodigiosin.</title>
        <authorList>
            <person name="Vitale G.A."/>
            <person name="Sciarretta M."/>
            <person name="Palma Esposito F."/>
            <person name="January G.G."/>
            <person name="Giaccio M."/>
            <person name="Bunk B."/>
            <person name="Sproer C."/>
            <person name="Bajerski F."/>
            <person name="Power D."/>
            <person name="Festa C."/>
            <person name="Monti M.C."/>
            <person name="D'Auria M.V."/>
            <person name="de Pascale D."/>
        </authorList>
    </citation>
    <scope>NUCLEOTIDE SEQUENCE [LARGE SCALE GENOMIC DNA]</scope>
    <source>
        <strain evidence="2 3">3.6</strain>
    </source>
</reference>
<organism evidence="2 3">
    <name type="scientific">Vibrio spartinae</name>
    <dbReference type="NCBI Taxonomy" id="1918945"/>
    <lineage>
        <taxon>Bacteria</taxon>
        <taxon>Pseudomonadati</taxon>
        <taxon>Pseudomonadota</taxon>
        <taxon>Gammaproteobacteria</taxon>
        <taxon>Vibrionales</taxon>
        <taxon>Vibrionaceae</taxon>
        <taxon>Vibrio</taxon>
    </lineage>
</organism>
<keyword evidence="3" id="KW-1185">Reference proteome</keyword>
<gene>
    <name evidence="2" type="ORF">Vspart_04461</name>
</gene>
<dbReference type="RefSeq" id="WP_182288883.1">
    <property type="nucleotide sequence ID" value="NZ_CP046269.1"/>
</dbReference>
<protein>
    <submittedName>
        <fullName evidence="2">Uncharacterized protein</fullName>
    </submittedName>
</protein>
<accession>A0ABX6R6U7</accession>
<feature type="transmembrane region" description="Helical" evidence="1">
    <location>
        <begin position="67"/>
        <end position="87"/>
    </location>
</feature>